<dbReference type="PANTHER" id="PTHR30352:SF13">
    <property type="entry name" value="GLYCYL-RADICAL ENZYME ACTIVATING ENZYME YJJW-RELATED"/>
    <property type="match status" value="1"/>
</dbReference>
<dbReference type="PANTHER" id="PTHR30352">
    <property type="entry name" value="PYRUVATE FORMATE-LYASE-ACTIVATING ENZYME"/>
    <property type="match status" value="1"/>
</dbReference>
<dbReference type="SFLD" id="SFLDG01067">
    <property type="entry name" value="SPASM/twitch_domain_containing"/>
    <property type="match status" value="1"/>
</dbReference>
<dbReference type="SFLD" id="SFLDG01094">
    <property type="entry name" value="Uncharacterised_Radical_SAM_Su"/>
    <property type="match status" value="1"/>
</dbReference>
<keyword evidence="11" id="KW-1185">Reference proteome</keyword>
<proteinExistence type="inferred from homology"/>
<dbReference type="InterPro" id="IPR001989">
    <property type="entry name" value="Radical_activat_CS"/>
</dbReference>
<dbReference type="InterPro" id="IPR058240">
    <property type="entry name" value="rSAM_sf"/>
</dbReference>
<dbReference type="InterPro" id="IPR034457">
    <property type="entry name" value="Organic_radical-activating"/>
</dbReference>
<dbReference type="SFLD" id="SFLDS00029">
    <property type="entry name" value="Radical_SAM"/>
    <property type="match status" value="2"/>
</dbReference>
<keyword evidence="5" id="KW-0479">Metal-binding</keyword>
<feature type="domain" description="Radical SAM core" evidence="9">
    <location>
        <begin position="12"/>
        <end position="228"/>
    </location>
</feature>
<dbReference type="GO" id="GO:0016491">
    <property type="term" value="F:oxidoreductase activity"/>
    <property type="evidence" value="ECO:0007669"/>
    <property type="project" value="UniProtKB-KW"/>
</dbReference>
<dbReference type="GeneID" id="9131487"/>
<dbReference type="Pfam" id="PF04055">
    <property type="entry name" value="Radical_SAM"/>
    <property type="match status" value="1"/>
</dbReference>
<keyword evidence="8" id="KW-0411">Iron-sulfur</keyword>
<dbReference type="NCBIfam" id="TIGR02495">
    <property type="entry name" value="NrdG2"/>
    <property type="match status" value="1"/>
</dbReference>
<dbReference type="Proteomes" id="UP000002061">
    <property type="component" value="Chromosome"/>
</dbReference>
<evidence type="ECO:0000256" key="6">
    <source>
        <dbReference type="ARBA" id="ARBA00023002"/>
    </source>
</evidence>
<evidence type="ECO:0000313" key="10">
    <source>
        <dbReference type="EMBL" id="ADG13152.1"/>
    </source>
</evidence>
<protein>
    <submittedName>
        <fullName evidence="10">Anaerobic ribonucleoside-triphosphate reductase activating protein</fullName>
    </submittedName>
</protein>
<evidence type="ECO:0000256" key="8">
    <source>
        <dbReference type="ARBA" id="ARBA00023014"/>
    </source>
</evidence>
<keyword evidence="7" id="KW-0408">Iron</keyword>
<sequence>MEVSGMEFSTIDFPKKASTVIFLSGCNFRCSYCHNLENILKIKHSITVKEFLKRVDPLLTEAIVISGGEPTLQEEIIELAREAKDLGYLVKLDTNGTRPEIVSKILEYLDYIAIDVKCPFYKYRELTRCKENEEEIKNKILKTINLSLEAGVYVECRTTYIPKFMDSKDIEEIAKNINCNLYVIQQYDPTKAYDKRFREFPMPKREELEKLKEVAERYLTNVKIRCYW</sequence>
<comment type="similarity">
    <text evidence="2">Belongs to the organic radical-activating enzymes family.</text>
</comment>
<dbReference type="InterPro" id="IPR012840">
    <property type="entry name" value="NrdG2"/>
</dbReference>
<dbReference type="HOGENOM" id="CLU_078147_2_1_2"/>
<name>D5VRE9_METIM</name>
<dbReference type="InterPro" id="IPR007197">
    <property type="entry name" value="rSAM"/>
</dbReference>
<evidence type="ECO:0000256" key="2">
    <source>
        <dbReference type="ARBA" id="ARBA00009777"/>
    </source>
</evidence>
<dbReference type="STRING" id="573063.Metin_0482"/>
<dbReference type="OrthoDB" id="371936at2157"/>
<evidence type="ECO:0000259" key="9">
    <source>
        <dbReference type="PROSITE" id="PS51918"/>
    </source>
</evidence>
<keyword evidence="6" id="KW-0560">Oxidoreductase</keyword>
<dbReference type="SUPFAM" id="SSF102114">
    <property type="entry name" value="Radical SAM enzymes"/>
    <property type="match status" value="1"/>
</dbReference>
<evidence type="ECO:0000256" key="1">
    <source>
        <dbReference type="ARBA" id="ARBA00001966"/>
    </source>
</evidence>
<evidence type="ECO:0000256" key="5">
    <source>
        <dbReference type="ARBA" id="ARBA00022723"/>
    </source>
</evidence>
<dbReference type="GO" id="GO:0046872">
    <property type="term" value="F:metal ion binding"/>
    <property type="evidence" value="ECO:0007669"/>
    <property type="project" value="UniProtKB-KW"/>
</dbReference>
<evidence type="ECO:0000313" key="11">
    <source>
        <dbReference type="Proteomes" id="UP000002061"/>
    </source>
</evidence>
<dbReference type="AlphaFoldDB" id="D5VRE9"/>
<organism evidence="10 11">
    <name type="scientific">Methanocaldococcus infernus (strain DSM 11812 / JCM 15783 / ME)</name>
    <dbReference type="NCBI Taxonomy" id="573063"/>
    <lineage>
        <taxon>Archaea</taxon>
        <taxon>Methanobacteriati</taxon>
        <taxon>Methanobacteriota</taxon>
        <taxon>Methanomada group</taxon>
        <taxon>Methanococci</taxon>
        <taxon>Methanococcales</taxon>
        <taxon>Methanocaldococcaceae</taxon>
        <taxon>Methanocaldococcus</taxon>
    </lineage>
</organism>
<dbReference type="CDD" id="cd01335">
    <property type="entry name" value="Radical_SAM"/>
    <property type="match status" value="1"/>
</dbReference>
<accession>D5VRE9</accession>
<evidence type="ECO:0000256" key="7">
    <source>
        <dbReference type="ARBA" id="ARBA00023004"/>
    </source>
</evidence>
<keyword evidence="3" id="KW-0004">4Fe-4S</keyword>
<dbReference type="KEGG" id="mif:Metin_0482"/>
<dbReference type="EMBL" id="CP002009">
    <property type="protein sequence ID" value="ADG13152.1"/>
    <property type="molecule type" value="Genomic_DNA"/>
</dbReference>
<dbReference type="InterPro" id="IPR013785">
    <property type="entry name" value="Aldolase_TIM"/>
</dbReference>
<dbReference type="eggNOG" id="arCOG00952">
    <property type="taxonomic scope" value="Archaea"/>
</dbReference>
<dbReference type="PROSITE" id="PS51918">
    <property type="entry name" value="RADICAL_SAM"/>
    <property type="match status" value="1"/>
</dbReference>
<dbReference type="PROSITE" id="PS01087">
    <property type="entry name" value="RADICAL_ACTIVATING"/>
    <property type="match status" value="1"/>
</dbReference>
<dbReference type="Gene3D" id="3.20.20.70">
    <property type="entry name" value="Aldolase class I"/>
    <property type="match status" value="1"/>
</dbReference>
<dbReference type="GO" id="GO:0051539">
    <property type="term" value="F:4 iron, 4 sulfur cluster binding"/>
    <property type="evidence" value="ECO:0007669"/>
    <property type="project" value="UniProtKB-KW"/>
</dbReference>
<evidence type="ECO:0000256" key="3">
    <source>
        <dbReference type="ARBA" id="ARBA00022485"/>
    </source>
</evidence>
<keyword evidence="4" id="KW-0949">S-adenosyl-L-methionine</keyword>
<comment type="cofactor">
    <cofactor evidence="1">
        <name>[4Fe-4S] cluster</name>
        <dbReference type="ChEBI" id="CHEBI:49883"/>
    </cofactor>
</comment>
<reference evidence="10" key="1">
    <citation type="submission" date="2010-04" db="EMBL/GenBank/DDBJ databases">
        <title>Complete sequence of Methanocaldococcus infernus ME.</title>
        <authorList>
            <consortium name="US DOE Joint Genome Institute"/>
            <person name="Lucas S."/>
            <person name="Copeland A."/>
            <person name="Lapidus A."/>
            <person name="Cheng J.-F."/>
            <person name="Bruce D."/>
            <person name="Goodwin L."/>
            <person name="Pitluck S."/>
            <person name="Munk A.C."/>
            <person name="Detter J.C."/>
            <person name="Han C."/>
            <person name="Tapia R."/>
            <person name="Land M."/>
            <person name="Hauser L."/>
            <person name="Kyrpides N."/>
            <person name="Mikhailova N."/>
            <person name="Sieprawska-Lupa M."/>
            <person name="Whitman W.B."/>
            <person name="Woyke T."/>
        </authorList>
    </citation>
    <scope>NUCLEOTIDE SEQUENCE [LARGE SCALE GENOMIC DNA]</scope>
    <source>
        <strain evidence="10">ME</strain>
    </source>
</reference>
<gene>
    <name evidence="10" type="ordered locus">Metin_0482</name>
</gene>
<dbReference type="RefSeq" id="WP_013099898.1">
    <property type="nucleotide sequence ID" value="NC_014122.1"/>
</dbReference>
<evidence type="ECO:0000256" key="4">
    <source>
        <dbReference type="ARBA" id="ARBA00022691"/>
    </source>
</evidence>